<evidence type="ECO:0000256" key="1">
    <source>
        <dbReference type="SAM" id="MobiDB-lite"/>
    </source>
</evidence>
<name>A0A0N4TBB3_BRUPA</name>
<evidence type="ECO:0000313" key="2">
    <source>
        <dbReference type="EMBL" id="VDN86652.1"/>
    </source>
</evidence>
<dbReference type="WBParaSite" id="BPAG_0000550001-mRNA-1">
    <property type="protein sequence ID" value="BPAG_0000550001-mRNA-1"/>
    <property type="gene ID" value="BPAG_0000550001"/>
</dbReference>
<organism evidence="4">
    <name type="scientific">Brugia pahangi</name>
    <name type="common">Filarial nematode worm</name>
    <dbReference type="NCBI Taxonomy" id="6280"/>
    <lineage>
        <taxon>Eukaryota</taxon>
        <taxon>Metazoa</taxon>
        <taxon>Ecdysozoa</taxon>
        <taxon>Nematoda</taxon>
        <taxon>Chromadorea</taxon>
        <taxon>Rhabditida</taxon>
        <taxon>Spirurina</taxon>
        <taxon>Spiruromorpha</taxon>
        <taxon>Filarioidea</taxon>
        <taxon>Onchocercidae</taxon>
        <taxon>Brugia</taxon>
    </lineage>
</organism>
<evidence type="ECO:0000313" key="4">
    <source>
        <dbReference type="WBParaSite" id="BPAG_0000550001-mRNA-1"/>
    </source>
</evidence>
<dbReference type="Proteomes" id="UP000278627">
    <property type="component" value="Unassembled WGS sequence"/>
</dbReference>
<dbReference type="AlphaFoldDB" id="A0A0N4TBB3"/>
<feature type="compositionally biased region" description="Polar residues" evidence="1">
    <location>
        <begin position="122"/>
        <end position="132"/>
    </location>
</feature>
<proteinExistence type="predicted"/>
<evidence type="ECO:0000313" key="3">
    <source>
        <dbReference type="Proteomes" id="UP000278627"/>
    </source>
</evidence>
<sequence length="144" mass="16990">MQDMCLLVLKGIPYFPENEYRMAGNIDMWWILHDGGLLLLISFLLKQHKLEEFATPDISAYEIQRSLQNDTSSLSRKKRCSMVQVILDQNRKQRENDKQNNELKVLCQTIQMESETKRNKQTADNFKSNSYPTDLPQLNPFRMF</sequence>
<dbReference type="STRING" id="6280.A0A0N4TBB3"/>
<accession>A0A0N4TBB3</accession>
<reference evidence="2 3" key="2">
    <citation type="submission" date="2018-11" db="EMBL/GenBank/DDBJ databases">
        <authorList>
            <consortium name="Pathogen Informatics"/>
        </authorList>
    </citation>
    <scope>NUCLEOTIDE SEQUENCE [LARGE SCALE GENOMIC DNA]</scope>
</reference>
<dbReference type="EMBL" id="UZAD01003852">
    <property type="protein sequence ID" value="VDN86652.1"/>
    <property type="molecule type" value="Genomic_DNA"/>
</dbReference>
<keyword evidence="3" id="KW-1185">Reference proteome</keyword>
<feature type="region of interest" description="Disordered" evidence="1">
    <location>
        <begin position="114"/>
        <end position="134"/>
    </location>
</feature>
<reference evidence="4" key="1">
    <citation type="submission" date="2017-02" db="UniProtKB">
        <authorList>
            <consortium name="WormBaseParasite"/>
        </authorList>
    </citation>
    <scope>IDENTIFICATION</scope>
</reference>
<protein>
    <submittedName>
        <fullName evidence="2 4">Uncharacterized protein</fullName>
    </submittedName>
</protein>
<gene>
    <name evidence="2" type="ORF">BPAG_LOCUS5466</name>
</gene>